<dbReference type="Pfam" id="PF02049">
    <property type="entry name" value="FliE"/>
    <property type="match status" value="1"/>
</dbReference>
<dbReference type="EMBL" id="JAOWKX010000005">
    <property type="protein sequence ID" value="MCV2885316.1"/>
    <property type="molecule type" value="Genomic_DNA"/>
</dbReference>
<comment type="caution">
    <text evidence="6">The sequence shown here is derived from an EMBL/GenBank/DDBJ whole genome shotgun (WGS) entry which is preliminary data.</text>
</comment>
<name>A0ABT3AAG8_9ALTE</name>
<evidence type="ECO:0000256" key="5">
    <source>
        <dbReference type="HAMAP-Rule" id="MF_00724"/>
    </source>
</evidence>
<dbReference type="HAMAP" id="MF_00724">
    <property type="entry name" value="FliE"/>
    <property type="match status" value="1"/>
</dbReference>
<evidence type="ECO:0000256" key="4">
    <source>
        <dbReference type="ARBA" id="ARBA00023143"/>
    </source>
</evidence>
<accession>A0ABT3AAG8</accession>
<evidence type="ECO:0000256" key="2">
    <source>
        <dbReference type="ARBA" id="ARBA00009272"/>
    </source>
</evidence>
<keyword evidence="6" id="KW-0966">Cell projection</keyword>
<reference evidence="6 7" key="1">
    <citation type="submission" date="2022-10" db="EMBL/GenBank/DDBJ databases">
        <title>Aestuariibacter sp. AA17 isolated from Montipora capitata coral fragment.</title>
        <authorList>
            <person name="Emsley S.A."/>
            <person name="Pfannmuller K.M."/>
            <person name="Loughran R.M."/>
            <person name="Shlafstein M."/>
            <person name="Papke E."/>
            <person name="Saw J.H."/>
            <person name="Ushijima B."/>
            <person name="Videau P."/>
        </authorList>
    </citation>
    <scope>NUCLEOTIDE SEQUENCE [LARGE SCALE GENOMIC DNA]</scope>
    <source>
        <strain evidence="6 7">AA17</strain>
    </source>
</reference>
<keyword evidence="6" id="KW-0282">Flagellum</keyword>
<sequence length="96" mass="10712">MEIQPINLIEQKAISALEQTTAPQPTFLSHIENGLQSVNQDLVTASDLVERYAQGEAIQTDELMIALEQAQLSLKLAVEVKNKLTAAYQELFRMQV</sequence>
<evidence type="ECO:0000313" key="7">
    <source>
        <dbReference type="Proteomes" id="UP001652504"/>
    </source>
</evidence>
<dbReference type="RefSeq" id="WP_263712599.1">
    <property type="nucleotide sequence ID" value="NZ_JAOWKX010000005.1"/>
</dbReference>
<organism evidence="6 7">
    <name type="scientific">Fluctibacter corallii</name>
    <dbReference type="NCBI Taxonomy" id="2984329"/>
    <lineage>
        <taxon>Bacteria</taxon>
        <taxon>Pseudomonadati</taxon>
        <taxon>Pseudomonadota</taxon>
        <taxon>Gammaproteobacteria</taxon>
        <taxon>Alteromonadales</taxon>
        <taxon>Alteromonadaceae</taxon>
        <taxon>Fluctibacter</taxon>
    </lineage>
</organism>
<dbReference type="InterPro" id="IPR001624">
    <property type="entry name" value="FliE"/>
</dbReference>
<dbReference type="PANTHER" id="PTHR34653:SF1">
    <property type="entry name" value="FLAGELLAR HOOK-BASAL BODY COMPLEX PROTEIN FLIE"/>
    <property type="match status" value="1"/>
</dbReference>
<evidence type="ECO:0000256" key="1">
    <source>
        <dbReference type="ARBA" id="ARBA00004117"/>
    </source>
</evidence>
<comment type="similarity">
    <text evidence="2 5">Belongs to the FliE family.</text>
</comment>
<protein>
    <recommendedName>
        <fullName evidence="3 5">Flagellar hook-basal body complex protein FliE</fullName>
    </recommendedName>
</protein>
<evidence type="ECO:0000256" key="3">
    <source>
        <dbReference type="ARBA" id="ARBA00018024"/>
    </source>
</evidence>
<dbReference type="PRINTS" id="PR01006">
    <property type="entry name" value="FLGHOOKFLIE"/>
</dbReference>
<evidence type="ECO:0000313" key="6">
    <source>
        <dbReference type="EMBL" id="MCV2885316.1"/>
    </source>
</evidence>
<dbReference type="Proteomes" id="UP001652504">
    <property type="component" value="Unassembled WGS sequence"/>
</dbReference>
<keyword evidence="6" id="KW-0969">Cilium</keyword>
<keyword evidence="7" id="KW-1185">Reference proteome</keyword>
<proteinExistence type="inferred from homology"/>
<dbReference type="PANTHER" id="PTHR34653">
    <property type="match status" value="1"/>
</dbReference>
<gene>
    <name evidence="5 6" type="primary">fliE</name>
    <name evidence="6" type="ORF">OE749_11490</name>
</gene>
<keyword evidence="4 5" id="KW-0975">Bacterial flagellum</keyword>
<comment type="subcellular location">
    <subcellularLocation>
        <location evidence="1 5">Bacterial flagellum basal body</location>
    </subcellularLocation>
</comment>
<dbReference type="NCBIfam" id="TIGR00205">
    <property type="entry name" value="fliE"/>
    <property type="match status" value="1"/>
</dbReference>